<dbReference type="RefSeq" id="WP_380139741.1">
    <property type="nucleotide sequence ID" value="NZ_JBHLUI010000012.1"/>
</dbReference>
<evidence type="ECO:0000256" key="5">
    <source>
        <dbReference type="SAM" id="Phobius"/>
    </source>
</evidence>
<dbReference type="Proteomes" id="UP001589748">
    <property type="component" value="Unassembled WGS sequence"/>
</dbReference>
<evidence type="ECO:0000256" key="2">
    <source>
        <dbReference type="ARBA" id="ARBA00022692"/>
    </source>
</evidence>
<evidence type="ECO:0000256" key="1">
    <source>
        <dbReference type="ARBA" id="ARBA00004127"/>
    </source>
</evidence>
<accession>A0ABV5LPD1</accession>
<gene>
    <name evidence="7" type="ORF">ACFFVI_02820</name>
</gene>
<sequence>MSPERSGPPDPGVFDPGLQPERTALAWRRTVLAVLLVAVLGARVLAPRLALLAVLPAGAGVLSALWLRGVARRRQQGTAAALRNGGDLRAGPDGRDLFVAAVAAGGAGVGAAVAVVLARSVVGA</sequence>
<evidence type="ECO:0000313" key="8">
    <source>
        <dbReference type="Proteomes" id="UP001589748"/>
    </source>
</evidence>
<evidence type="ECO:0000256" key="4">
    <source>
        <dbReference type="ARBA" id="ARBA00023136"/>
    </source>
</evidence>
<dbReference type="InterPro" id="IPR003807">
    <property type="entry name" value="DUF202"/>
</dbReference>
<feature type="domain" description="DUF202" evidence="6">
    <location>
        <begin position="15"/>
        <end position="76"/>
    </location>
</feature>
<name>A0ABV5LPD1_9ACTN</name>
<keyword evidence="2 5" id="KW-0812">Transmembrane</keyword>
<keyword evidence="3 5" id="KW-1133">Transmembrane helix</keyword>
<proteinExistence type="predicted"/>
<comment type="caution">
    <text evidence="7">The sequence shown here is derived from an EMBL/GenBank/DDBJ whole genome shotgun (WGS) entry which is preliminary data.</text>
</comment>
<feature type="transmembrane region" description="Helical" evidence="5">
    <location>
        <begin position="97"/>
        <end position="118"/>
    </location>
</feature>
<keyword evidence="4 5" id="KW-0472">Membrane</keyword>
<evidence type="ECO:0000259" key="6">
    <source>
        <dbReference type="Pfam" id="PF02656"/>
    </source>
</evidence>
<comment type="subcellular location">
    <subcellularLocation>
        <location evidence="1">Endomembrane system</location>
        <topology evidence="1">Multi-pass membrane protein</topology>
    </subcellularLocation>
</comment>
<dbReference type="EMBL" id="JBHMDM010000001">
    <property type="protein sequence ID" value="MFB9375893.1"/>
    <property type="molecule type" value="Genomic_DNA"/>
</dbReference>
<evidence type="ECO:0000313" key="7">
    <source>
        <dbReference type="EMBL" id="MFB9375893.1"/>
    </source>
</evidence>
<dbReference type="Pfam" id="PF02656">
    <property type="entry name" value="DUF202"/>
    <property type="match status" value="1"/>
</dbReference>
<protein>
    <submittedName>
        <fullName evidence="7">DUF202 domain-containing protein</fullName>
    </submittedName>
</protein>
<keyword evidence="8" id="KW-1185">Reference proteome</keyword>
<feature type="transmembrane region" description="Helical" evidence="5">
    <location>
        <begin position="49"/>
        <end position="67"/>
    </location>
</feature>
<organism evidence="7 8">
    <name type="scientific">Kineococcus gynurae</name>
    <dbReference type="NCBI Taxonomy" id="452979"/>
    <lineage>
        <taxon>Bacteria</taxon>
        <taxon>Bacillati</taxon>
        <taxon>Actinomycetota</taxon>
        <taxon>Actinomycetes</taxon>
        <taxon>Kineosporiales</taxon>
        <taxon>Kineosporiaceae</taxon>
        <taxon>Kineococcus</taxon>
    </lineage>
</organism>
<evidence type="ECO:0000256" key="3">
    <source>
        <dbReference type="ARBA" id="ARBA00022989"/>
    </source>
</evidence>
<reference evidence="7 8" key="1">
    <citation type="submission" date="2024-09" db="EMBL/GenBank/DDBJ databases">
        <authorList>
            <person name="Sun Q."/>
            <person name="Mori K."/>
        </authorList>
    </citation>
    <scope>NUCLEOTIDE SEQUENCE [LARGE SCALE GENOMIC DNA]</scope>
    <source>
        <strain evidence="7 8">TISTR 1856</strain>
    </source>
</reference>